<dbReference type="GO" id="GO:0007165">
    <property type="term" value="P:signal transduction"/>
    <property type="evidence" value="ECO:0007669"/>
    <property type="project" value="TreeGrafter"/>
</dbReference>
<sequence length="407" mass="46785">MQELSLEQRLLIMSESMRLTEKAFAHWENAIITPDELGVLAEEFFRKAATAEKRADFQIVMWEYFGKLRNAHSNYFDRVASFPHGGMVNFSLLLLGGAWVVKEDDSGLLRTGDEVISVEGKPLKEWLDEIGRLTGITNWRSMIGRLPYYLSHFCSEEQIKIEIMDEQSCRRSFALPRKSIDFEAQNHGETTGRWLLHKKRAYIHIPSFNHPKFEERALGLLEEFRDASSIIIDVRGNGGGSTPGRLTHHLMNRPYRWWKEQARHPEFLRQRHPNSKIRFATDYSYAETEPDFIDPSIQIAYSGKLILLVDRFTGSAAEDFILPFIDNNRATIIGERTFGSTGQTLFRNFDHGNIIVMVGAVRSLLPNGGSFEGFGLVPDIEVSIRREDLYQNRDIALEKALELMEIR</sequence>
<name>A0A919YCZ8_9BACL</name>
<dbReference type="GO" id="GO:0004175">
    <property type="term" value="F:endopeptidase activity"/>
    <property type="evidence" value="ECO:0007669"/>
    <property type="project" value="TreeGrafter"/>
</dbReference>
<dbReference type="CDD" id="cd06567">
    <property type="entry name" value="Peptidase_S41"/>
    <property type="match status" value="1"/>
</dbReference>
<dbReference type="SUPFAM" id="SSF52096">
    <property type="entry name" value="ClpP/crotonase"/>
    <property type="match status" value="1"/>
</dbReference>
<dbReference type="Proteomes" id="UP000682811">
    <property type="component" value="Unassembled WGS sequence"/>
</dbReference>
<gene>
    <name evidence="2" type="ORF">J34TS1_32010</name>
</gene>
<reference evidence="2 3" key="1">
    <citation type="submission" date="2021-03" db="EMBL/GenBank/DDBJ databases">
        <title>Antimicrobial resistance genes in bacteria isolated from Japanese honey, and their potential for conferring macrolide and lincosamide resistance in the American foulbrood pathogen Paenibacillus larvae.</title>
        <authorList>
            <person name="Okamoto M."/>
            <person name="Kumagai M."/>
            <person name="Kanamori H."/>
            <person name="Takamatsu D."/>
        </authorList>
    </citation>
    <scope>NUCLEOTIDE SEQUENCE [LARGE SCALE GENOMIC DNA]</scope>
    <source>
        <strain evidence="2 3">J34TS1</strain>
    </source>
</reference>
<dbReference type="GO" id="GO:0030288">
    <property type="term" value="C:outer membrane-bounded periplasmic space"/>
    <property type="evidence" value="ECO:0007669"/>
    <property type="project" value="TreeGrafter"/>
</dbReference>
<dbReference type="GO" id="GO:0006508">
    <property type="term" value="P:proteolysis"/>
    <property type="evidence" value="ECO:0007669"/>
    <property type="project" value="InterPro"/>
</dbReference>
<dbReference type="SMART" id="SM00245">
    <property type="entry name" value="TSPc"/>
    <property type="match status" value="1"/>
</dbReference>
<dbReference type="RefSeq" id="WP_212979090.1">
    <property type="nucleotide sequence ID" value="NZ_AP025343.1"/>
</dbReference>
<evidence type="ECO:0000313" key="3">
    <source>
        <dbReference type="Proteomes" id="UP000682811"/>
    </source>
</evidence>
<dbReference type="Pfam" id="PF03572">
    <property type="entry name" value="Peptidase_S41"/>
    <property type="match status" value="1"/>
</dbReference>
<dbReference type="InterPro" id="IPR005151">
    <property type="entry name" value="Tail-specific_protease"/>
</dbReference>
<organism evidence="2 3">
    <name type="scientific">Paenibacillus azoreducens</name>
    <dbReference type="NCBI Taxonomy" id="116718"/>
    <lineage>
        <taxon>Bacteria</taxon>
        <taxon>Bacillati</taxon>
        <taxon>Bacillota</taxon>
        <taxon>Bacilli</taxon>
        <taxon>Bacillales</taxon>
        <taxon>Paenibacillaceae</taxon>
        <taxon>Paenibacillus</taxon>
    </lineage>
</organism>
<evidence type="ECO:0000313" key="2">
    <source>
        <dbReference type="EMBL" id="GIO48436.1"/>
    </source>
</evidence>
<dbReference type="AlphaFoldDB" id="A0A919YCZ8"/>
<evidence type="ECO:0000259" key="1">
    <source>
        <dbReference type="SMART" id="SM00245"/>
    </source>
</evidence>
<dbReference type="PANTHER" id="PTHR32060">
    <property type="entry name" value="TAIL-SPECIFIC PROTEASE"/>
    <property type="match status" value="1"/>
</dbReference>
<dbReference type="PANTHER" id="PTHR32060:SF22">
    <property type="entry name" value="CARBOXYL-TERMINAL-PROCESSING PEPTIDASE 3, CHLOROPLASTIC"/>
    <property type="match status" value="1"/>
</dbReference>
<dbReference type="Gene3D" id="3.90.226.10">
    <property type="entry name" value="2-enoyl-CoA Hydratase, Chain A, domain 1"/>
    <property type="match status" value="1"/>
</dbReference>
<protein>
    <recommendedName>
        <fullName evidence="1">Tail specific protease domain-containing protein</fullName>
    </recommendedName>
</protein>
<dbReference type="InterPro" id="IPR029045">
    <property type="entry name" value="ClpP/crotonase-like_dom_sf"/>
</dbReference>
<dbReference type="EMBL" id="BORT01000013">
    <property type="protein sequence ID" value="GIO48436.1"/>
    <property type="molecule type" value="Genomic_DNA"/>
</dbReference>
<proteinExistence type="predicted"/>
<feature type="domain" description="Tail specific protease" evidence="1">
    <location>
        <begin position="168"/>
        <end position="383"/>
    </location>
</feature>
<accession>A0A919YCZ8</accession>
<comment type="caution">
    <text evidence="2">The sequence shown here is derived from an EMBL/GenBank/DDBJ whole genome shotgun (WGS) entry which is preliminary data.</text>
</comment>
<dbReference type="GO" id="GO:0008236">
    <property type="term" value="F:serine-type peptidase activity"/>
    <property type="evidence" value="ECO:0007669"/>
    <property type="project" value="InterPro"/>
</dbReference>
<keyword evidence="3" id="KW-1185">Reference proteome</keyword>